<accession>A0AAN9PMY2</accession>
<evidence type="ECO:0008006" key="3">
    <source>
        <dbReference type="Google" id="ProtNLM"/>
    </source>
</evidence>
<gene>
    <name evidence="1" type="ORF">RJT34_14761</name>
</gene>
<comment type="caution">
    <text evidence="1">The sequence shown here is derived from an EMBL/GenBank/DDBJ whole genome shotgun (WGS) entry which is preliminary data.</text>
</comment>
<dbReference type="InterPro" id="IPR011990">
    <property type="entry name" value="TPR-like_helical_dom_sf"/>
</dbReference>
<reference evidence="1 2" key="1">
    <citation type="submission" date="2024-01" db="EMBL/GenBank/DDBJ databases">
        <title>The genomes of 5 underutilized Papilionoideae crops provide insights into root nodulation and disease resistance.</title>
        <authorList>
            <person name="Yuan L."/>
        </authorList>
    </citation>
    <scope>NUCLEOTIDE SEQUENCE [LARGE SCALE GENOMIC DNA]</scope>
    <source>
        <strain evidence="1">LY-2023</strain>
        <tissue evidence="1">Leaf</tissue>
    </source>
</reference>
<name>A0AAN9PMY2_CLITE</name>
<dbReference type="EMBL" id="JAYKXN010000003">
    <property type="protein sequence ID" value="KAK7303844.1"/>
    <property type="molecule type" value="Genomic_DNA"/>
</dbReference>
<organism evidence="1 2">
    <name type="scientific">Clitoria ternatea</name>
    <name type="common">Butterfly pea</name>
    <dbReference type="NCBI Taxonomy" id="43366"/>
    <lineage>
        <taxon>Eukaryota</taxon>
        <taxon>Viridiplantae</taxon>
        <taxon>Streptophyta</taxon>
        <taxon>Embryophyta</taxon>
        <taxon>Tracheophyta</taxon>
        <taxon>Spermatophyta</taxon>
        <taxon>Magnoliopsida</taxon>
        <taxon>eudicotyledons</taxon>
        <taxon>Gunneridae</taxon>
        <taxon>Pentapetalae</taxon>
        <taxon>rosids</taxon>
        <taxon>fabids</taxon>
        <taxon>Fabales</taxon>
        <taxon>Fabaceae</taxon>
        <taxon>Papilionoideae</taxon>
        <taxon>50 kb inversion clade</taxon>
        <taxon>NPAAA clade</taxon>
        <taxon>indigoferoid/millettioid clade</taxon>
        <taxon>Phaseoleae</taxon>
        <taxon>Clitoria</taxon>
    </lineage>
</organism>
<keyword evidence="2" id="KW-1185">Reference proteome</keyword>
<evidence type="ECO:0000313" key="2">
    <source>
        <dbReference type="Proteomes" id="UP001359559"/>
    </source>
</evidence>
<dbReference type="AlphaFoldDB" id="A0AAN9PMY2"/>
<dbReference type="Gene3D" id="1.25.40.10">
    <property type="entry name" value="Tetratricopeptide repeat domain"/>
    <property type="match status" value="1"/>
</dbReference>
<proteinExistence type="predicted"/>
<dbReference type="Proteomes" id="UP001359559">
    <property type="component" value="Unassembled WGS sequence"/>
</dbReference>
<evidence type="ECO:0000313" key="1">
    <source>
        <dbReference type="EMBL" id="KAK7303844.1"/>
    </source>
</evidence>
<protein>
    <recommendedName>
        <fullName evidence="3">Pentatricopeptide repeat-containing protein</fullName>
    </recommendedName>
</protein>
<sequence>MGSLGRLHRLLQRTANHRHFQTLTEAELSEINNLIPRLCESNQLSAALRLTTTALLVNPSLHTLPLSPLIQSLTSHQDLTHTMSLLTHLFHTPPSHPYISPIALSLLNSYFHNNSPNHALKIFRWLRRPHSPSPPDHAFYEVVIRGLCSHRLAFHALEALRDMLAHHPQFLPSFDSTDLVYRALLMEARVDEALELNAAITRLLSDGENRENVLEVLERLIAQWTM</sequence>